<dbReference type="AlphaFoldDB" id="A0A4U6VBZ2"/>
<accession>A0A4U6VBZ2</accession>
<dbReference type="Proteomes" id="UP000298652">
    <property type="component" value="Chromosome 4"/>
</dbReference>
<dbReference type="EMBL" id="CM016555">
    <property type="protein sequence ID" value="TKW21487.1"/>
    <property type="molecule type" value="Genomic_DNA"/>
</dbReference>
<reference evidence="1" key="1">
    <citation type="submission" date="2019-03" db="EMBL/GenBank/DDBJ databases">
        <title>WGS assembly of Setaria viridis.</title>
        <authorList>
            <person name="Huang P."/>
            <person name="Jenkins J."/>
            <person name="Grimwood J."/>
            <person name="Barry K."/>
            <person name="Healey A."/>
            <person name="Mamidi S."/>
            <person name="Sreedasyam A."/>
            <person name="Shu S."/>
            <person name="Feldman M."/>
            <person name="Wu J."/>
            <person name="Yu Y."/>
            <person name="Chen C."/>
            <person name="Johnson J."/>
            <person name="Rokhsar D."/>
            <person name="Baxter I."/>
            <person name="Schmutz J."/>
            <person name="Brutnell T."/>
            <person name="Kellogg E."/>
        </authorList>
    </citation>
    <scope>NUCLEOTIDE SEQUENCE [LARGE SCALE GENOMIC DNA]</scope>
</reference>
<keyword evidence="2" id="KW-1185">Reference proteome</keyword>
<proteinExistence type="predicted"/>
<name>A0A4U6VBZ2_SETVI</name>
<organism evidence="1 2">
    <name type="scientific">Setaria viridis</name>
    <name type="common">Green bristlegrass</name>
    <name type="synonym">Setaria italica subsp. viridis</name>
    <dbReference type="NCBI Taxonomy" id="4556"/>
    <lineage>
        <taxon>Eukaryota</taxon>
        <taxon>Viridiplantae</taxon>
        <taxon>Streptophyta</taxon>
        <taxon>Embryophyta</taxon>
        <taxon>Tracheophyta</taxon>
        <taxon>Spermatophyta</taxon>
        <taxon>Magnoliopsida</taxon>
        <taxon>Liliopsida</taxon>
        <taxon>Poales</taxon>
        <taxon>Poaceae</taxon>
        <taxon>PACMAD clade</taxon>
        <taxon>Panicoideae</taxon>
        <taxon>Panicodae</taxon>
        <taxon>Paniceae</taxon>
        <taxon>Cenchrinae</taxon>
        <taxon>Setaria</taxon>
    </lineage>
</organism>
<sequence>MAGMDDGEWPSTPIQELFVSRCVLAQLGFTHGDETEVAVPYVEKYCYDPFISATISPSQEARLVAFQDCQR</sequence>
<protein>
    <submittedName>
        <fullName evidence="1">Uncharacterized protein</fullName>
    </submittedName>
</protein>
<evidence type="ECO:0000313" key="1">
    <source>
        <dbReference type="EMBL" id="TKW21487.1"/>
    </source>
</evidence>
<gene>
    <name evidence="1" type="ORF">SEVIR_4G122201v2</name>
</gene>
<dbReference type="Gramene" id="TKW21487">
    <property type="protein sequence ID" value="TKW21487"/>
    <property type="gene ID" value="SEVIR_4G122201v2"/>
</dbReference>
<evidence type="ECO:0000313" key="2">
    <source>
        <dbReference type="Proteomes" id="UP000298652"/>
    </source>
</evidence>